<evidence type="ECO:0000313" key="3">
    <source>
        <dbReference type="EMBL" id="CEF88427.1"/>
    </source>
</evidence>
<evidence type="ECO:0000313" key="4">
    <source>
        <dbReference type="EnsemblFungi" id="CEF88427"/>
    </source>
</evidence>
<reference evidence="3 5" key="3">
    <citation type="journal article" date="2015" name="BMC Genomics">
        <title>The completed genome sequence of the pathogenic ascomycete fungus Fusarium graminearum.</title>
        <authorList>
            <person name="King R."/>
            <person name="Urban M."/>
            <person name="Hammond-Kosack M.C."/>
            <person name="Hassani-Pak K."/>
            <person name="Hammond-Kosack K.E."/>
        </authorList>
    </citation>
    <scope>NUCLEOTIDE SEQUENCE [LARGE SCALE GENOMIC DNA]</scope>
    <source>
        <strain evidence="5">ATCC MYA-4620 / CBS 123657 / FGSC 9075 / NRRL 31084 / PH-1</strain>
        <strain evidence="3">PH-1</strain>
    </source>
</reference>
<dbReference type="eggNOG" id="ENOG502SSM3">
    <property type="taxonomic scope" value="Eukaryota"/>
</dbReference>
<keyword evidence="2" id="KW-0732">Signal</keyword>
<feature type="chain" id="PRO_5010018774" evidence="2">
    <location>
        <begin position="20"/>
        <end position="207"/>
    </location>
</feature>
<evidence type="ECO:0000256" key="2">
    <source>
        <dbReference type="SAM" id="SignalP"/>
    </source>
</evidence>
<evidence type="ECO:0000256" key="1">
    <source>
        <dbReference type="SAM" id="MobiDB-lite"/>
    </source>
</evidence>
<dbReference type="InParanoid" id="A0A098E4A7"/>
<reference evidence="4 5" key="2">
    <citation type="journal article" date="2010" name="Nature">
        <title>Comparative genomics reveals mobile pathogenicity chromosomes in Fusarium.</title>
        <authorList>
            <person name="Ma L.J."/>
            <person name="van der Does H.C."/>
            <person name="Borkovich K.A."/>
            <person name="Coleman J.J."/>
            <person name="Daboussi M.J."/>
            <person name="Di Pietro A."/>
            <person name="Dufresne M."/>
            <person name="Freitag M."/>
            <person name="Grabherr M."/>
            <person name="Henrissat B."/>
            <person name="Houterman P.M."/>
            <person name="Kang S."/>
            <person name="Shim W.B."/>
            <person name="Woloshuk C."/>
            <person name="Xie X."/>
            <person name="Xu J.R."/>
            <person name="Antoniw J."/>
            <person name="Baker S.E."/>
            <person name="Bluhm B.H."/>
            <person name="Breakspear A."/>
            <person name="Brown D.W."/>
            <person name="Butchko R.A."/>
            <person name="Chapman S."/>
            <person name="Coulson R."/>
            <person name="Coutinho P.M."/>
            <person name="Danchin E.G."/>
            <person name="Diener A."/>
            <person name="Gale L.R."/>
            <person name="Gardiner D.M."/>
            <person name="Goff S."/>
            <person name="Hammond-Kosack K.E."/>
            <person name="Hilburn K."/>
            <person name="Hua-Van A."/>
            <person name="Jonkers W."/>
            <person name="Kazan K."/>
            <person name="Kodira C.D."/>
            <person name="Koehrsen M."/>
            <person name="Kumar L."/>
            <person name="Lee Y.H."/>
            <person name="Li L."/>
            <person name="Manners J.M."/>
            <person name="Miranda-Saavedra D."/>
            <person name="Mukherjee M."/>
            <person name="Park G."/>
            <person name="Park J."/>
            <person name="Park S.Y."/>
            <person name="Proctor R.H."/>
            <person name="Regev A."/>
            <person name="Ruiz-Roldan M.C."/>
            <person name="Sain D."/>
            <person name="Sakthikumar S."/>
            <person name="Sykes S."/>
            <person name="Schwartz D.C."/>
            <person name="Turgeon B.G."/>
            <person name="Wapinski I."/>
            <person name="Yoder O."/>
            <person name="Young S."/>
            <person name="Zeng Q."/>
            <person name="Zhou S."/>
            <person name="Galagan J."/>
            <person name="Cuomo C.A."/>
            <person name="Kistler H.C."/>
            <person name="Rep M."/>
        </authorList>
    </citation>
    <scope>GENOME REANNOTATION</scope>
    <source>
        <strain evidence="5">ATCC MYA-4620 / CBS 123657 / FGSC 9075 / NRRL 31084 / PH-1</strain>
        <strain evidence="4">PH-1 / ATCC MYA-4620 / FGSC 9075 / NRRL 31084</strain>
    </source>
</reference>
<gene>
    <name evidence="4" type="primary">FG11000.1</name>
    <name evidence="3" type="ORF">FGRAMPH1_01T20979</name>
</gene>
<reference evidence="4" key="4">
    <citation type="submission" date="2017-01" db="UniProtKB">
        <authorList>
            <consortium name="EnsemblFungi"/>
        </authorList>
    </citation>
    <scope>IDENTIFICATION</scope>
    <source>
        <strain evidence="4">PH-1 / ATCC MYA-4620 / FGSC 9075 / NRRL 31084</strain>
    </source>
</reference>
<accession>A0A0E0SPR4</accession>
<evidence type="ECO:0000313" key="5">
    <source>
        <dbReference type="Proteomes" id="UP000070720"/>
    </source>
</evidence>
<sequence>MSSTKAIVIIALSALQAAAQTPTPTLTSTETPATLPTRPTLSMPPCWELANSLPITGAPAPPMDMSELGVSFALGSLYNTADPCKLPVITGSSAEDFSEWASEWTSWQAQHVSEFRVLWKSCSDEPYITDLVPVGPDACSTLKAKITGTSVADDDGGDEKVASTTSDTKPEETDDGKPEDVQDSSASHSTGSLLAFLIAAYVFGVAA</sequence>
<organism evidence="3 5">
    <name type="scientific">Gibberella zeae (strain ATCC MYA-4620 / CBS 123657 / FGSC 9075 / NRRL 31084 / PH-1)</name>
    <name type="common">Wheat head blight fungus</name>
    <name type="synonym">Fusarium graminearum</name>
    <dbReference type="NCBI Taxonomy" id="229533"/>
    <lineage>
        <taxon>Eukaryota</taxon>
        <taxon>Fungi</taxon>
        <taxon>Dikarya</taxon>
        <taxon>Ascomycota</taxon>
        <taxon>Pezizomycotina</taxon>
        <taxon>Sordariomycetes</taxon>
        <taxon>Hypocreomycetidae</taxon>
        <taxon>Hypocreales</taxon>
        <taxon>Nectriaceae</taxon>
        <taxon>Fusarium</taxon>
    </lineage>
</organism>
<dbReference type="AlphaFoldDB" id="A0A098E4A7"/>
<keyword evidence="5" id="KW-1185">Reference proteome</keyword>
<protein>
    <submittedName>
        <fullName evidence="3">Chromosome 3, complete genome</fullName>
    </submittedName>
</protein>
<proteinExistence type="predicted"/>
<dbReference type="EMBL" id="HG970334">
    <property type="protein sequence ID" value="CEF88427.1"/>
    <property type="molecule type" value="Genomic_DNA"/>
</dbReference>
<dbReference type="Proteomes" id="UP000070720">
    <property type="component" value="Chromosome 3"/>
</dbReference>
<feature type="region of interest" description="Disordered" evidence="1">
    <location>
        <begin position="150"/>
        <end position="188"/>
    </location>
</feature>
<feature type="compositionally biased region" description="Basic and acidic residues" evidence="1">
    <location>
        <begin position="168"/>
        <end position="180"/>
    </location>
</feature>
<accession>A0A098E4A7</accession>
<name>A0A098E4A7_GIBZE</name>
<feature type="signal peptide" evidence="2">
    <location>
        <begin position="1"/>
        <end position="19"/>
    </location>
</feature>
<reference evidence="4 5" key="1">
    <citation type="journal article" date="2007" name="Science">
        <title>The Fusarium graminearum genome reveals a link between localized polymorphism and pathogen specialization.</title>
        <authorList>
            <person name="Cuomo C.A."/>
            <person name="Gueldener U."/>
            <person name="Xu J.-R."/>
            <person name="Trail F."/>
            <person name="Turgeon B.G."/>
            <person name="Di Pietro A."/>
            <person name="Walton J.D."/>
            <person name="Ma L.-J."/>
            <person name="Baker S.E."/>
            <person name="Rep M."/>
            <person name="Adam G."/>
            <person name="Antoniw J."/>
            <person name="Baldwin T."/>
            <person name="Calvo S.E."/>
            <person name="Chang Y.-L."/>
            <person name="DeCaprio D."/>
            <person name="Gale L.R."/>
            <person name="Gnerre S."/>
            <person name="Goswami R.S."/>
            <person name="Hammond-Kosack K."/>
            <person name="Harris L.J."/>
            <person name="Hilburn K."/>
            <person name="Kennell J.C."/>
            <person name="Kroken S."/>
            <person name="Magnuson J.K."/>
            <person name="Mannhaupt G."/>
            <person name="Mauceli E.W."/>
            <person name="Mewes H.-W."/>
            <person name="Mitterbauer R."/>
            <person name="Muehlbauer G."/>
            <person name="Muensterkoetter M."/>
            <person name="Nelson D."/>
            <person name="O'Donnell K."/>
            <person name="Ouellet T."/>
            <person name="Qi W."/>
            <person name="Quesneville H."/>
            <person name="Roncero M.I.G."/>
            <person name="Seong K.-Y."/>
            <person name="Tetko I.V."/>
            <person name="Urban M."/>
            <person name="Waalwijk C."/>
            <person name="Ward T.J."/>
            <person name="Yao J."/>
            <person name="Birren B.W."/>
            <person name="Kistler H.C."/>
        </authorList>
    </citation>
    <scope>NUCLEOTIDE SEQUENCE [LARGE SCALE GENOMIC DNA]</scope>
    <source>
        <strain evidence="5">ATCC MYA-4620 / CBS 123657 / FGSC 9075 / NRRL 31084 / PH-1</strain>
        <strain evidence="4">PH-1 / ATCC MYA-4620 / FGSC 9075 / NRRL 31084</strain>
    </source>
</reference>
<dbReference type="VEuPathDB" id="FungiDB:FGRAMPH1_01G20979"/>
<dbReference type="EnsemblFungi" id="CEF88427">
    <property type="protein sequence ID" value="CEF88427"/>
    <property type="gene ID" value="FGRRES_11000_M"/>
</dbReference>